<reference evidence="3" key="1">
    <citation type="submission" date="2013-09" db="EMBL/GenBank/DDBJ databases">
        <title>Corchorus olitorius genome sequencing.</title>
        <authorList>
            <person name="Alam M."/>
            <person name="Haque M.S."/>
            <person name="Islam M.S."/>
            <person name="Emdad E.M."/>
            <person name="Islam M.M."/>
            <person name="Ahmed B."/>
            <person name="Halim A."/>
            <person name="Hossen Q.M.M."/>
            <person name="Hossain M.Z."/>
            <person name="Ahmed R."/>
            <person name="Khan M.M."/>
            <person name="Islam R."/>
            <person name="Rashid M.M."/>
            <person name="Khan S.A."/>
            <person name="Rahman M.S."/>
            <person name="Alam M."/>
            <person name="Yahiya A.S."/>
            <person name="Khan M.S."/>
            <person name="Azam M.S."/>
            <person name="Haque T."/>
            <person name="Lashkar M.Z.H."/>
            <person name="Akhand A.I."/>
            <person name="Morshed G."/>
            <person name="Roy S."/>
            <person name="Uddin K.S."/>
            <person name="Rabeya T."/>
            <person name="Hossain A.S."/>
            <person name="Chowdhury A."/>
            <person name="Snigdha A.R."/>
            <person name="Mortoza M.S."/>
            <person name="Matin S.A."/>
            <person name="Hoque S.M.E."/>
            <person name="Islam M.K."/>
            <person name="Roy D.K."/>
            <person name="Haider R."/>
            <person name="Moosa M.M."/>
            <person name="Elias S.M."/>
            <person name="Hasan A.M."/>
            <person name="Jahan S."/>
            <person name="Shafiuddin M."/>
            <person name="Mahmood N."/>
            <person name="Shommy N.S."/>
        </authorList>
    </citation>
    <scope>NUCLEOTIDE SEQUENCE [LARGE SCALE GENOMIC DNA]</scope>
    <source>
        <strain evidence="3">cv. O-4</strain>
    </source>
</reference>
<evidence type="ECO:0000313" key="2">
    <source>
        <dbReference type="EMBL" id="OMP09774.1"/>
    </source>
</evidence>
<dbReference type="EMBL" id="AWUE01012221">
    <property type="protein sequence ID" value="OMP09774.1"/>
    <property type="molecule type" value="Genomic_DNA"/>
</dbReference>
<proteinExistence type="predicted"/>
<feature type="region of interest" description="Disordered" evidence="1">
    <location>
        <begin position="58"/>
        <end position="97"/>
    </location>
</feature>
<name>A0A1R3KRT0_9ROSI</name>
<organism evidence="2 3">
    <name type="scientific">Corchorus olitorius</name>
    <dbReference type="NCBI Taxonomy" id="93759"/>
    <lineage>
        <taxon>Eukaryota</taxon>
        <taxon>Viridiplantae</taxon>
        <taxon>Streptophyta</taxon>
        <taxon>Embryophyta</taxon>
        <taxon>Tracheophyta</taxon>
        <taxon>Spermatophyta</taxon>
        <taxon>Magnoliopsida</taxon>
        <taxon>eudicotyledons</taxon>
        <taxon>Gunneridae</taxon>
        <taxon>Pentapetalae</taxon>
        <taxon>rosids</taxon>
        <taxon>malvids</taxon>
        <taxon>Malvales</taxon>
        <taxon>Malvaceae</taxon>
        <taxon>Grewioideae</taxon>
        <taxon>Apeibeae</taxon>
        <taxon>Corchorus</taxon>
    </lineage>
</organism>
<sequence length="117" mass="12959">MIKLKLDEGKEATKSENMSAGIDKTNDFGVPSGTIPEHTDMSLTTTAEVLVELVPLATAPASPKGKDKKRHPHTQLPLLSKMPLHLSNQRRKSPRRLALPPLKKHFLLLKVMLLQIP</sequence>
<accession>A0A1R3KRT0</accession>
<keyword evidence="3" id="KW-1185">Reference proteome</keyword>
<dbReference type="Proteomes" id="UP000187203">
    <property type="component" value="Unassembled WGS sequence"/>
</dbReference>
<gene>
    <name evidence="2" type="ORF">COLO4_05145</name>
</gene>
<evidence type="ECO:0000256" key="1">
    <source>
        <dbReference type="SAM" id="MobiDB-lite"/>
    </source>
</evidence>
<dbReference type="AlphaFoldDB" id="A0A1R3KRT0"/>
<feature type="compositionally biased region" description="Basic and acidic residues" evidence="1">
    <location>
        <begin position="1"/>
        <end position="14"/>
    </location>
</feature>
<evidence type="ECO:0000313" key="3">
    <source>
        <dbReference type="Proteomes" id="UP000187203"/>
    </source>
</evidence>
<feature type="region of interest" description="Disordered" evidence="1">
    <location>
        <begin position="1"/>
        <end position="38"/>
    </location>
</feature>
<protein>
    <submittedName>
        <fullName evidence="2">Uncharacterized protein</fullName>
    </submittedName>
</protein>
<comment type="caution">
    <text evidence="2">The sequence shown here is derived from an EMBL/GenBank/DDBJ whole genome shotgun (WGS) entry which is preliminary data.</text>
</comment>